<sequence length="144" mass="16412">LAVYPEYYVKPVRISDDLQLTGSIDYITANRKEQVIYKLKQGTSIVESPTFCTIEAKRDEAFAAGEGEALGQMLALHQKYRSPIHGCLTDGTRWTFYYVDEEGYYQSKMYTAELEQSVVLGILRHWVRGQLPSSNFSKGTRKSL</sequence>
<name>A0A9N9BY57_9GLOM</name>
<dbReference type="OrthoDB" id="2324364at2759"/>
<organism evidence="1 2">
    <name type="scientific">Paraglomus occultum</name>
    <dbReference type="NCBI Taxonomy" id="144539"/>
    <lineage>
        <taxon>Eukaryota</taxon>
        <taxon>Fungi</taxon>
        <taxon>Fungi incertae sedis</taxon>
        <taxon>Mucoromycota</taxon>
        <taxon>Glomeromycotina</taxon>
        <taxon>Glomeromycetes</taxon>
        <taxon>Paraglomerales</taxon>
        <taxon>Paraglomeraceae</taxon>
        <taxon>Paraglomus</taxon>
    </lineage>
</organism>
<accession>A0A9N9BY57</accession>
<evidence type="ECO:0000313" key="1">
    <source>
        <dbReference type="EMBL" id="CAG8582414.1"/>
    </source>
</evidence>
<comment type="caution">
    <text evidence="1">The sequence shown here is derived from an EMBL/GenBank/DDBJ whole genome shotgun (WGS) entry which is preliminary data.</text>
</comment>
<reference evidence="1" key="1">
    <citation type="submission" date="2021-06" db="EMBL/GenBank/DDBJ databases">
        <authorList>
            <person name="Kallberg Y."/>
            <person name="Tangrot J."/>
            <person name="Rosling A."/>
        </authorList>
    </citation>
    <scope>NUCLEOTIDE SEQUENCE</scope>
    <source>
        <strain evidence="1">IA702</strain>
    </source>
</reference>
<gene>
    <name evidence="1" type="ORF">POCULU_LOCUS6557</name>
</gene>
<proteinExistence type="predicted"/>
<protein>
    <submittedName>
        <fullName evidence="1">6675_t:CDS:1</fullName>
    </submittedName>
</protein>
<dbReference type="AlphaFoldDB" id="A0A9N9BY57"/>
<dbReference type="EMBL" id="CAJVPJ010001235">
    <property type="protein sequence ID" value="CAG8582414.1"/>
    <property type="molecule type" value="Genomic_DNA"/>
</dbReference>
<feature type="non-terminal residue" evidence="1">
    <location>
        <position position="144"/>
    </location>
</feature>
<keyword evidence="2" id="KW-1185">Reference proteome</keyword>
<dbReference type="Proteomes" id="UP000789572">
    <property type="component" value="Unassembled WGS sequence"/>
</dbReference>
<evidence type="ECO:0000313" key="2">
    <source>
        <dbReference type="Proteomes" id="UP000789572"/>
    </source>
</evidence>